<dbReference type="InterPro" id="IPR003439">
    <property type="entry name" value="ABC_transporter-like_ATP-bd"/>
</dbReference>
<evidence type="ECO:0000256" key="3">
    <source>
        <dbReference type="ARBA" id="ARBA00022840"/>
    </source>
</evidence>
<dbReference type="EMBL" id="FZMP01000032">
    <property type="protein sequence ID" value="SNQ59689.1"/>
    <property type="molecule type" value="Genomic_DNA"/>
</dbReference>
<dbReference type="AlphaFoldDB" id="A0A284VKF1"/>
<dbReference type="GO" id="GO:0005524">
    <property type="term" value="F:ATP binding"/>
    <property type="evidence" value="ECO:0007669"/>
    <property type="project" value="UniProtKB-KW"/>
</dbReference>
<dbReference type="InterPro" id="IPR003593">
    <property type="entry name" value="AAA+_ATPase"/>
</dbReference>
<sequence>MRVLCRSVSKTFSSRNSPVEALRGISFELREKEFLCVLGPSGCGKTTLLKIVAGLLKPTSGKVVYSGEESAGPLNTIVFQEYGIFPWMNVIDNVAFGLEMHGFPKKERYEISMEFIKKVGLGNCIKKYPHELSVGMKQRVGIARAFANNPDVLLMDEPFCSLDAQTRLILQGELLRIWKEHRRSVIFVTHDIEEAIMLADRVIILTSAPGKIKEEMEINLSRPRDFEITNTREFARLRMKIWETIKEEVLRSMVLE</sequence>
<name>A0A284VKF1_9EURY</name>
<evidence type="ECO:0000313" key="5">
    <source>
        <dbReference type="EMBL" id="SNQ59689.1"/>
    </source>
</evidence>
<proteinExistence type="predicted"/>
<dbReference type="PROSITE" id="PS50893">
    <property type="entry name" value="ABC_TRANSPORTER_2"/>
    <property type="match status" value="1"/>
</dbReference>
<keyword evidence="3" id="KW-0067">ATP-binding</keyword>
<dbReference type="Pfam" id="PF00005">
    <property type="entry name" value="ABC_tran"/>
    <property type="match status" value="1"/>
</dbReference>
<dbReference type="PANTHER" id="PTHR42788:SF13">
    <property type="entry name" value="ALIPHATIC SULFONATES IMPORT ATP-BINDING PROTEIN SSUB"/>
    <property type="match status" value="1"/>
</dbReference>
<dbReference type="SUPFAM" id="SSF52540">
    <property type="entry name" value="P-loop containing nucleoside triphosphate hydrolases"/>
    <property type="match status" value="1"/>
</dbReference>
<dbReference type="Proteomes" id="UP000218615">
    <property type="component" value="Unassembled WGS sequence"/>
</dbReference>
<dbReference type="CDD" id="cd03293">
    <property type="entry name" value="ABC_NrtD_SsuB_transporters"/>
    <property type="match status" value="1"/>
</dbReference>
<dbReference type="PROSITE" id="PS00211">
    <property type="entry name" value="ABC_TRANSPORTER_1"/>
    <property type="match status" value="1"/>
</dbReference>
<dbReference type="Gene3D" id="3.40.50.300">
    <property type="entry name" value="P-loop containing nucleotide triphosphate hydrolases"/>
    <property type="match status" value="1"/>
</dbReference>
<dbReference type="GO" id="GO:0016887">
    <property type="term" value="F:ATP hydrolysis activity"/>
    <property type="evidence" value="ECO:0007669"/>
    <property type="project" value="InterPro"/>
</dbReference>
<dbReference type="OrthoDB" id="10909at2157"/>
<dbReference type="PANTHER" id="PTHR42788">
    <property type="entry name" value="TAURINE IMPORT ATP-BINDING PROTEIN-RELATED"/>
    <property type="match status" value="1"/>
</dbReference>
<keyword evidence="1" id="KW-0813">Transport</keyword>
<feature type="domain" description="ABC transporter" evidence="4">
    <location>
        <begin position="3"/>
        <end position="232"/>
    </location>
</feature>
<reference evidence="6" key="1">
    <citation type="submission" date="2017-06" db="EMBL/GenBank/DDBJ databases">
        <authorList>
            <person name="Cremers G."/>
        </authorList>
    </citation>
    <scope>NUCLEOTIDE SEQUENCE [LARGE SCALE GENOMIC DNA]</scope>
</reference>
<gene>
    <name evidence="5" type="ORF">MNV_1270019</name>
</gene>
<organism evidence="5 6">
    <name type="scientific">Candidatus Methanoperedens nitratireducens</name>
    <dbReference type="NCBI Taxonomy" id="1392998"/>
    <lineage>
        <taxon>Archaea</taxon>
        <taxon>Methanobacteriati</taxon>
        <taxon>Methanobacteriota</taxon>
        <taxon>Stenosarchaea group</taxon>
        <taxon>Methanomicrobia</taxon>
        <taxon>Methanosarcinales</taxon>
        <taxon>ANME-2 cluster</taxon>
        <taxon>Candidatus Methanoperedentaceae</taxon>
        <taxon>Candidatus Methanoperedens</taxon>
    </lineage>
</organism>
<protein>
    <recommendedName>
        <fullName evidence="4">ABC transporter domain-containing protein</fullName>
    </recommendedName>
</protein>
<evidence type="ECO:0000256" key="2">
    <source>
        <dbReference type="ARBA" id="ARBA00022741"/>
    </source>
</evidence>
<dbReference type="InterPro" id="IPR027417">
    <property type="entry name" value="P-loop_NTPase"/>
</dbReference>
<dbReference type="SMART" id="SM00382">
    <property type="entry name" value="AAA"/>
    <property type="match status" value="1"/>
</dbReference>
<keyword evidence="6" id="KW-1185">Reference proteome</keyword>
<dbReference type="RefSeq" id="WP_096204022.1">
    <property type="nucleotide sequence ID" value="NZ_FZMP01000032.1"/>
</dbReference>
<evidence type="ECO:0000256" key="1">
    <source>
        <dbReference type="ARBA" id="ARBA00022448"/>
    </source>
</evidence>
<evidence type="ECO:0000313" key="6">
    <source>
        <dbReference type="Proteomes" id="UP000218615"/>
    </source>
</evidence>
<accession>A0A284VKF1</accession>
<keyword evidence="2" id="KW-0547">Nucleotide-binding</keyword>
<evidence type="ECO:0000259" key="4">
    <source>
        <dbReference type="PROSITE" id="PS50893"/>
    </source>
</evidence>
<dbReference type="InterPro" id="IPR050166">
    <property type="entry name" value="ABC_transporter_ATP-bind"/>
</dbReference>
<dbReference type="InterPro" id="IPR017871">
    <property type="entry name" value="ABC_transporter-like_CS"/>
</dbReference>